<dbReference type="CDD" id="cd04301">
    <property type="entry name" value="NAT_SF"/>
    <property type="match status" value="1"/>
</dbReference>
<reference evidence="2 3" key="1">
    <citation type="submission" date="2019-06" db="EMBL/GenBank/DDBJ databases">
        <title>Emergence of pandrug resistant Empedobacter falsenii in China.</title>
        <authorList>
            <person name="Dong N."/>
            <person name="Chen S."/>
            <person name="Zhang R."/>
        </authorList>
    </citation>
    <scope>NUCLEOTIDE SEQUENCE [LARGE SCALE GENOMIC DNA]</scope>
    <source>
        <strain evidence="2 3">1681-1</strain>
    </source>
</reference>
<evidence type="ECO:0000259" key="1">
    <source>
        <dbReference type="PROSITE" id="PS51186"/>
    </source>
</evidence>
<accession>A0A7H9DV22</accession>
<proteinExistence type="predicted"/>
<dbReference type="AlphaFoldDB" id="A0A7H9DV22"/>
<dbReference type="PROSITE" id="PS51186">
    <property type="entry name" value="GNAT"/>
    <property type="match status" value="2"/>
</dbReference>
<dbReference type="InterPro" id="IPR000182">
    <property type="entry name" value="GNAT_dom"/>
</dbReference>
<dbReference type="KEGG" id="efal:FH779_12765"/>
<sequence>MIEIRTLKNIPYTDIVNVFNLSFSDYFVPVKLTLEQFEAKLENENIRLDYSVGAFSDDKLIGLILHFYNDSNKTKKVYNGGTGVIKEYRGQNLTIKMYEFILSILKEDKIDFIELEALVENTQAIKSYEKVGFEKVRQLKCFSGEIKSSLKNDNILIKPLSLYNWNKNQSFWDIEPTWQNSSFVLDKILKTNISYGAFIENDLVGYIIFNPITKRIQQISVDKNYRRKGIGTSLIFEIQKQFNESISIINVDDKSKETISFLENIGLKNTTNQFDFKLRLK</sequence>
<keyword evidence="3" id="KW-1185">Reference proteome</keyword>
<gene>
    <name evidence="2" type="ORF">FH779_12765</name>
</gene>
<name>A0A7H9DV22_9FLAO</name>
<dbReference type="InterPro" id="IPR050276">
    <property type="entry name" value="MshD_Acetyltransferase"/>
</dbReference>
<dbReference type="Proteomes" id="UP000510643">
    <property type="component" value="Chromosome"/>
</dbReference>
<protein>
    <submittedName>
        <fullName evidence="2">GNAT family N-acetyltransferase</fullName>
    </submittedName>
</protein>
<dbReference type="RefSeq" id="WP_180904977.1">
    <property type="nucleotide sequence ID" value="NZ_CP040908.1"/>
</dbReference>
<evidence type="ECO:0000313" key="2">
    <source>
        <dbReference type="EMBL" id="QLL58905.1"/>
    </source>
</evidence>
<dbReference type="Pfam" id="PF00583">
    <property type="entry name" value="Acetyltransf_1"/>
    <property type="match status" value="2"/>
</dbReference>
<dbReference type="Gene3D" id="3.40.630.30">
    <property type="match status" value="2"/>
</dbReference>
<dbReference type="PANTHER" id="PTHR43617">
    <property type="entry name" value="L-AMINO ACID N-ACETYLTRANSFERASE"/>
    <property type="match status" value="1"/>
</dbReference>
<dbReference type="SUPFAM" id="SSF55729">
    <property type="entry name" value="Acyl-CoA N-acyltransferases (Nat)"/>
    <property type="match status" value="2"/>
</dbReference>
<dbReference type="GeneID" id="78402345"/>
<evidence type="ECO:0000313" key="3">
    <source>
        <dbReference type="Proteomes" id="UP000510643"/>
    </source>
</evidence>
<dbReference type="GO" id="GO:0016747">
    <property type="term" value="F:acyltransferase activity, transferring groups other than amino-acyl groups"/>
    <property type="evidence" value="ECO:0007669"/>
    <property type="project" value="InterPro"/>
</dbReference>
<dbReference type="EMBL" id="CP040908">
    <property type="protein sequence ID" value="QLL58905.1"/>
    <property type="molecule type" value="Genomic_DNA"/>
</dbReference>
<feature type="domain" description="N-acetyltransferase" evidence="1">
    <location>
        <begin position="155"/>
        <end position="281"/>
    </location>
</feature>
<dbReference type="InterPro" id="IPR016181">
    <property type="entry name" value="Acyl_CoA_acyltransferase"/>
</dbReference>
<feature type="domain" description="N-acetyltransferase" evidence="1">
    <location>
        <begin position="2"/>
        <end position="161"/>
    </location>
</feature>
<organism evidence="2 3">
    <name type="scientific">Empedobacter falsenii</name>
    <dbReference type="NCBI Taxonomy" id="343874"/>
    <lineage>
        <taxon>Bacteria</taxon>
        <taxon>Pseudomonadati</taxon>
        <taxon>Bacteroidota</taxon>
        <taxon>Flavobacteriia</taxon>
        <taxon>Flavobacteriales</taxon>
        <taxon>Weeksellaceae</taxon>
        <taxon>Empedobacter</taxon>
    </lineage>
</organism>
<keyword evidence="2" id="KW-0808">Transferase</keyword>